<organism evidence="2 3">
    <name type="scientific">Flexivirga caeni</name>
    <dbReference type="NCBI Taxonomy" id="2294115"/>
    <lineage>
        <taxon>Bacteria</taxon>
        <taxon>Bacillati</taxon>
        <taxon>Actinomycetota</taxon>
        <taxon>Actinomycetes</taxon>
        <taxon>Micrococcales</taxon>
        <taxon>Dermacoccaceae</taxon>
        <taxon>Flexivirga</taxon>
    </lineage>
</organism>
<dbReference type="AlphaFoldDB" id="A0A3M9MF86"/>
<dbReference type="Gene3D" id="1.10.10.10">
    <property type="entry name" value="Winged helix-like DNA-binding domain superfamily/Winged helix DNA-binding domain"/>
    <property type="match status" value="1"/>
</dbReference>
<dbReference type="EMBL" id="RJJQ01000003">
    <property type="protein sequence ID" value="RNI24211.1"/>
    <property type="molecule type" value="Genomic_DNA"/>
</dbReference>
<dbReference type="InterPro" id="IPR036388">
    <property type="entry name" value="WH-like_DNA-bd_sf"/>
</dbReference>
<reference evidence="2 3" key="1">
    <citation type="submission" date="2018-11" db="EMBL/GenBank/DDBJ databases">
        <title>Draft genome of Simplicispira Flexivirga sp. BO-16.</title>
        <authorList>
            <person name="Im W.T."/>
        </authorList>
    </citation>
    <scope>NUCLEOTIDE SEQUENCE [LARGE SCALE GENOMIC DNA]</scope>
    <source>
        <strain evidence="2 3">BO-16</strain>
    </source>
</reference>
<gene>
    <name evidence="2" type="ORF">EFY87_04340</name>
</gene>
<keyword evidence="2" id="KW-0238">DNA-binding</keyword>
<dbReference type="Pfam" id="PF00196">
    <property type="entry name" value="GerE"/>
    <property type="match status" value="1"/>
</dbReference>
<sequence>MNDRKAPVLAKGPGTPRPAFRADIVGPLALHRRALARALVRSGAFATVEEHVAVESGSAGTGYDVTVVDLPALGVAAVQQICAGRATLAWGGYLHSGAVAALVETGLRGYVSVIALERELALAAMRVAAGVAALPSLDTTSVRLTPAELRACQAYLVDGADAPRALVAAELGISERTLKVHLANVRAKVGSTAANRVELARELRARGILR</sequence>
<dbReference type="OrthoDB" id="4865864at2"/>
<dbReference type="SUPFAM" id="SSF46894">
    <property type="entry name" value="C-terminal effector domain of the bipartite response regulators"/>
    <property type="match status" value="1"/>
</dbReference>
<name>A0A3M9MF86_9MICO</name>
<evidence type="ECO:0000259" key="1">
    <source>
        <dbReference type="SMART" id="SM00421"/>
    </source>
</evidence>
<dbReference type="RefSeq" id="WP_123270255.1">
    <property type="nucleotide sequence ID" value="NZ_RJJQ01000003.1"/>
</dbReference>
<accession>A0A3M9MF86</accession>
<dbReference type="SMART" id="SM00421">
    <property type="entry name" value="HTH_LUXR"/>
    <property type="match status" value="1"/>
</dbReference>
<feature type="domain" description="HTH luxR-type" evidence="1">
    <location>
        <begin position="141"/>
        <end position="203"/>
    </location>
</feature>
<evidence type="ECO:0000313" key="2">
    <source>
        <dbReference type="EMBL" id="RNI24211.1"/>
    </source>
</evidence>
<dbReference type="GO" id="GO:0003677">
    <property type="term" value="F:DNA binding"/>
    <property type="evidence" value="ECO:0007669"/>
    <property type="project" value="UniProtKB-KW"/>
</dbReference>
<dbReference type="InterPro" id="IPR016032">
    <property type="entry name" value="Sig_transdc_resp-reg_C-effctor"/>
</dbReference>
<dbReference type="Proteomes" id="UP000271678">
    <property type="component" value="Unassembled WGS sequence"/>
</dbReference>
<evidence type="ECO:0000313" key="3">
    <source>
        <dbReference type="Proteomes" id="UP000271678"/>
    </source>
</evidence>
<comment type="caution">
    <text evidence="2">The sequence shown here is derived from an EMBL/GenBank/DDBJ whole genome shotgun (WGS) entry which is preliminary data.</text>
</comment>
<keyword evidence="3" id="KW-1185">Reference proteome</keyword>
<protein>
    <submittedName>
        <fullName evidence="2">DNA-binding response regulator</fullName>
    </submittedName>
</protein>
<proteinExistence type="predicted"/>
<dbReference type="GO" id="GO:0006355">
    <property type="term" value="P:regulation of DNA-templated transcription"/>
    <property type="evidence" value="ECO:0007669"/>
    <property type="project" value="InterPro"/>
</dbReference>
<dbReference type="InterPro" id="IPR000792">
    <property type="entry name" value="Tscrpt_reg_LuxR_C"/>
</dbReference>